<gene>
    <name evidence="1" type="ORF">SERLA73DRAFT_188432</name>
</gene>
<keyword evidence="2" id="KW-1185">Reference proteome</keyword>
<reference evidence="2" key="1">
    <citation type="journal article" date="2011" name="Science">
        <title>The plant cell wall-decomposing machinery underlies the functional diversity of forest fungi.</title>
        <authorList>
            <person name="Eastwood D.C."/>
            <person name="Floudas D."/>
            <person name="Binder M."/>
            <person name="Majcherczyk A."/>
            <person name="Schneider P."/>
            <person name="Aerts A."/>
            <person name="Asiegbu F.O."/>
            <person name="Baker S.E."/>
            <person name="Barry K."/>
            <person name="Bendiksby M."/>
            <person name="Blumentritt M."/>
            <person name="Coutinho P.M."/>
            <person name="Cullen D."/>
            <person name="de Vries R.P."/>
            <person name="Gathman A."/>
            <person name="Goodell B."/>
            <person name="Henrissat B."/>
            <person name="Ihrmark K."/>
            <person name="Kauserud H."/>
            <person name="Kohler A."/>
            <person name="LaButti K."/>
            <person name="Lapidus A."/>
            <person name="Lavin J.L."/>
            <person name="Lee Y.-H."/>
            <person name="Lindquist E."/>
            <person name="Lilly W."/>
            <person name="Lucas S."/>
            <person name="Morin E."/>
            <person name="Murat C."/>
            <person name="Oguiza J.A."/>
            <person name="Park J."/>
            <person name="Pisabarro A.G."/>
            <person name="Riley R."/>
            <person name="Rosling A."/>
            <person name="Salamov A."/>
            <person name="Schmidt O."/>
            <person name="Schmutz J."/>
            <person name="Skrede I."/>
            <person name="Stenlid J."/>
            <person name="Wiebenga A."/>
            <person name="Xie X."/>
            <person name="Kuees U."/>
            <person name="Hibbett D.S."/>
            <person name="Hoffmeister D."/>
            <person name="Hoegberg N."/>
            <person name="Martin F."/>
            <person name="Grigoriev I.V."/>
            <person name="Watkinson S.C."/>
        </authorList>
    </citation>
    <scope>NUCLEOTIDE SEQUENCE [LARGE SCALE GENOMIC DNA]</scope>
    <source>
        <strain evidence="2">strain S7.3</strain>
    </source>
</reference>
<evidence type="ECO:0000313" key="2">
    <source>
        <dbReference type="Proteomes" id="UP000008063"/>
    </source>
</evidence>
<dbReference type="AlphaFoldDB" id="F8QBB3"/>
<dbReference type="HOGENOM" id="CLU_2655981_0_0_1"/>
<protein>
    <submittedName>
        <fullName evidence="1">Uncharacterized protein</fullName>
    </submittedName>
</protein>
<sequence length="76" mass="8369">MRLSSLIFKTCRDLHPTLVSAPTEEPKEVDSPLTKSQVQSALGHSLFLVAKLLSSKRRFCCLSLAAPSILFICHSL</sequence>
<name>F8QBB3_SERL3</name>
<accession>F8QBB3</accession>
<dbReference type="InParanoid" id="F8QBB3"/>
<organism evidence="2">
    <name type="scientific">Serpula lacrymans var. lacrymans (strain S7.3)</name>
    <name type="common">Dry rot fungus</name>
    <dbReference type="NCBI Taxonomy" id="936435"/>
    <lineage>
        <taxon>Eukaryota</taxon>
        <taxon>Fungi</taxon>
        <taxon>Dikarya</taxon>
        <taxon>Basidiomycota</taxon>
        <taxon>Agaricomycotina</taxon>
        <taxon>Agaricomycetes</taxon>
        <taxon>Agaricomycetidae</taxon>
        <taxon>Boletales</taxon>
        <taxon>Coniophorineae</taxon>
        <taxon>Serpulaceae</taxon>
        <taxon>Serpula</taxon>
    </lineage>
</organism>
<dbReference type="EMBL" id="GL945488">
    <property type="protein sequence ID" value="EGN94499.1"/>
    <property type="molecule type" value="Genomic_DNA"/>
</dbReference>
<evidence type="ECO:0000313" key="1">
    <source>
        <dbReference type="EMBL" id="EGN94499.1"/>
    </source>
</evidence>
<proteinExistence type="predicted"/>
<dbReference type="Proteomes" id="UP000008063">
    <property type="component" value="Unassembled WGS sequence"/>
</dbReference>